<protein>
    <submittedName>
        <fullName evidence="1">Uncharacterized protein</fullName>
    </submittedName>
</protein>
<accession>A0ABT7E4G3</accession>
<name>A0ABT7E4G3_9NEIS</name>
<evidence type="ECO:0000313" key="1">
    <source>
        <dbReference type="EMBL" id="MDK2126248.1"/>
    </source>
</evidence>
<dbReference type="RefSeq" id="WP_284102568.1">
    <property type="nucleotide sequence ID" value="NZ_JARRAF010000034.1"/>
</dbReference>
<dbReference type="EMBL" id="JARRAF010000034">
    <property type="protein sequence ID" value="MDK2126248.1"/>
    <property type="molecule type" value="Genomic_DNA"/>
</dbReference>
<evidence type="ECO:0000313" key="2">
    <source>
        <dbReference type="Proteomes" id="UP001172778"/>
    </source>
</evidence>
<dbReference type="Proteomes" id="UP001172778">
    <property type="component" value="Unassembled WGS sequence"/>
</dbReference>
<organism evidence="1 2">
    <name type="scientific">Parachitinimonas caeni</name>
    <dbReference type="NCBI Taxonomy" id="3031301"/>
    <lineage>
        <taxon>Bacteria</taxon>
        <taxon>Pseudomonadati</taxon>
        <taxon>Pseudomonadota</taxon>
        <taxon>Betaproteobacteria</taxon>
        <taxon>Neisseriales</taxon>
        <taxon>Chitinibacteraceae</taxon>
        <taxon>Parachitinimonas</taxon>
    </lineage>
</organism>
<keyword evidence="2" id="KW-1185">Reference proteome</keyword>
<reference evidence="1" key="1">
    <citation type="submission" date="2023-03" db="EMBL/GenBank/DDBJ databases">
        <title>Chitinimonas shenzhenensis gen. nov., sp. nov., a novel member of family Burkholderiaceae isolated from activated sludge collected in Shen Zhen, China.</title>
        <authorList>
            <person name="Wang X."/>
        </authorList>
    </citation>
    <scope>NUCLEOTIDE SEQUENCE</scope>
    <source>
        <strain evidence="1">DQS-5</strain>
    </source>
</reference>
<gene>
    <name evidence="1" type="ORF">PZA18_19575</name>
</gene>
<proteinExistence type="predicted"/>
<comment type="caution">
    <text evidence="1">The sequence shown here is derived from an EMBL/GenBank/DDBJ whole genome shotgun (WGS) entry which is preliminary data.</text>
</comment>
<sequence length="218" mass="24422">MTPFKLTLELATPFYLSSRLTLDGLLSAAIHHQTGKMGADTLAAIPLDQDQGIFRGSSLFCHPRYRHRRFSRIMSLKSERDLHTELFQPNKRGDRYGVVDQQRGKFKANLDSYFAIEAKEVYFWGVGDSDQTCYLIENYIHGIGKRANTGAGEILSVRAEETDDFSWVTRKGKPARPLPVEIWNDMGLAPASTAPLAVVLPYWGTAPVDAVFPATWEA</sequence>